<dbReference type="InterPro" id="IPR004158">
    <property type="entry name" value="DUF247_pln"/>
</dbReference>
<dbReference type="STRING" id="429701.A0A2G9I784"/>
<sequence length="325" mass="37968">MAKFDNHHSGHSPIPQISPFHEFQMAESQTSNEGEIMSDRWCTSRRLIWKMSKLLLNEEKTDRTTFLRWSQSDHTTMIKKDIVSIRQSYEEHPTNMYSDNKLARIMLLDACFIITYIEARITPIGKSKQVLKLYENYSSMTHHLSMLTISIMFRDMPLLENQIPFWILKLLINSRYNKDEGQELLNRSLNMTIFGELPQKRSSLPENKEDALHLHEAFHRVFFLNMIAYELSPSSTSIAEVISCVSFMKSLIETPEDVKELQENKILFNTLGSDEQVLNVYKEIDTYNADNESIYQDGKDKIQAHCNSKAKTWMAELIHSYFHSP</sequence>
<keyword evidence="2" id="KW-1185">Reference proteome</keyword>
<proteinExistence type="predicted"/>
<name>A0A2G9I784_9LAMI</name>
<organism evidence="1 2">
    <name type="scientific">Handroanthus impetiginosus</name>
    <dbReference type="NCBI Taxonomy" id="429701"/>
    <lineage>
        <taxon>Eukaryota</taxon>
        <taxon>Viridiplantae</taxon>
        <taxon>Streptophyta</taxon>
        <taxon>Embryophyta</taxon>
        <taxon>Tracheophyta</taxon>
        <taxon>Spermatophyta</taxon>
        <taxon>Magnoliopsida</taxon>
        <taxon>eudicotyledons</taxon>
        <taxon>Gunneridae</taxon>
        <taxon>Pentapetalae</taxon>
        <taxon>asterids</taxon>
        <taxon>lamiids</taxon>
        <taxon>Lamiales</taxon>
        <taxon>Bignoniaceae</taxon>
        <taxon>Crescentiina</taxon>
        <taxon>Tabebuia alliance</taxon>
        <taxon>Handroanthus</taxon>
    </lineage>
</organism>
<dbReference type="OrthoDB" id="1849062at2759"/>
<dbReference type="Pfam" id="PF03140">
    <property type="entry name" value="DUF247"/>
    <property type="match status" value="1"/>
</dbReference>
<protein>
    <submittedName>
        <fullName evidence="1">Uncharacterized protein</fullName>
    </submittedName>
</protein>
<gene>
    <name evidence="1" type="ORF">CDL12_01656</name>
</gene>
<comment type="caution">
    <text evidence="1">The sequence shown here is derived from an EMBL/GenBank/DDBJ whole genome shotgun (WGS) entry which is preliminary data.</text>
</comment>
<dbReference type="Proteomes" id="UP000231279">
    <property type="component" value="Unassembled WGS sequence"/>
</dbReference>
<evidence type="ECO:0000313" key="2">
    <source>
        <dbReference type="Proteomes" id="UP000231279"/>
    </source>
</evidence>
<dbReference type="PANTHER" id="PTHR31170">
    <property type="entry name" value="BNAC04G53230D PROTEIN"/>
    <property type="match status" value="1"/>
</dbReference>
<accession>A0A2G9I784</accession>
<reference evidence="2" key="1">
    <citation type="journal article" date="2018" name="Gigascience">
        <title>Genome assembly of the Pink Ipe (Handroanthus impetiginosus, Bignoniaceae), a highly valued, ecologically keystone Neotropical timber forest tree.</title>
        <authorList>
            <person name="Silva-Junior O.B."/>
            <person name="Grattapaglia D."/>
            <person name="Novaes E."/>
            <person name="Collevatti R.G."/>
        </authorList>
    </citation>
    <scope>NUCLEOTIDE SEQUENCE [LARGE SCALE GENOMIC DNA]</scope>
    <source>
        <strain evidence="2">cv. UFG-1</strain>
    </source>
</reference>
<dbReference type="EMBL" id="NKXS01000211">
    <property type="protein sequence ID" value="PIN25606.1"/>
    <property type="molecule type" value="Genomic_DNA"/>
</dbReference>
<dbReference type="AlphaFoldDB" id="A0A2G9I784"/>
<evidence type="ECO:0000313" key="1">
    <source>
        <dbReference type="EMBL" id="PIN25606.1"/>
    </source>
</evidence>
<dbReference type="PANTHER" id="PTHR31170:SF25">
    <property type="entry name" value="BNAA09G04570D PROTEIN"/>
    <property type="match status" value="1"/>
</dbReference>